<feature type="compositionally biased region" description="Acidic residues" evidence="1">
    <location>
        <begin position="258"/>
        <end position="286"/>
    </location>
</feature>
<feature type="compositionally biased region" description="Low complexity" evidence="1">
    <location>
        <begin position="55"/>
        <end position="76"/>
    </location>
</feature>
<keyword evidence="2" id="KW-0121">Carboxypeptidase</keyword>
<keyword evidence="3" id="KW-1185">Reference proteome</keyword>
<protein>
    <submittedName>
        <fullName evidence="2">Carboxypeptidase regulatory-like domain-containing protein</fullName>
    </submittedName>
</protein>
<keyword evidence="2" id="KW-0378">Hydrolase</keyword>
<sequence length="626" mass="62780">MSTWALLVMVLLVLLALGIVLVASRRPRTPAAVAADPQPVGRTVGDLVRDRAPAVVAPEQPADEVAAPAPEAEAPVKSGAEQDGPARGSEPALERRADTGVDAGPVGPPWTRGFVDGVPVEGPPVPKPPRRTGVDPALVARVTSVSPPVRPSAERVERGIVSPAVADAVARAEARRQGERPVLTAVPDLPPRPAPRRGTFVASGAGVAGLALTGFVGGRRDEQVEAAPEPEPPAERSAVEAAADTTDVTHTADTADTAPEESAVDTEAADETVDETTDETTTDTADDAAPAPRAVHRDAEPEGVDAAAGETSDDTAGTAPAAAAAPIAPVETVASVAPVAPLPSPRDGAGAAPRPVVVPAAAVRRLQAVPTSADTAIPTPAVTPSSRPVTLSAVTSPHSTAAPAPAVDARAAEHAAVDLALLRTLGFADPNPRKGASPVVDMSVEHPDDTPEPPRDPVAVAFRVTGRDHAPLPDATVALLDHRGREAASAHGDAAGHGSVEAPRPGGYVLVASADGHQPGVVAVRAEHAGASVEVPLVRSSAIAGRVTDAAAEPVASAALDLLQDGELVASATTGAAGDYRFADLAAGEYTIAVQSGGHAPALAAVRVGEEADAEQDVTLPAAVRG</sequence>
<evidence type="ECO:0000313" key="3">
    <source>
        <dbReference type="Proteomes" id="UP000198967"/>
    </source>
</evidence>
<gene>
    <name evidence="2" type="ORF">SAMN05216377_1098</name>
</gene>
<name>A0A1G7RF35_PSEOR</name>
<dbReference type="SUPFAM" id="SSF49464">
    <property type="entry name" value="Carboxypeptidase regulatory domain-like"/>
    <property type="match status" value="1"/>
</dbReference>
<dbReference type="GO" id="GO:0004180">
    <property type="term" value="F:carboxypeptidase activity"/>
    <property type="evidence" value="ECO:0007669"/>
    <property type="project" value="UniProtKB-KW"/>
</dbReference>
<dbReference type="OrthoDB" id="7375466at2"/>
<dbReference type="Gene3D" id="2.60.40.1120">
    <property type="entry name" value="Carboxypeptidase-like, regulatory domain"/>
    <property type="match status" value="1"/>
</dbReference>
<dbReference type="Proteomes" id="UP000198967">
    <property type="component" value="Unassembled WGS sequence"/>
</dbReference>
<dbReference type="InterPro" id="IPR008969">
    <property type="entry name" value="CarboxyPept-like_regulatory"/>
</dbReference>
<organism evidence="2 3">
    <name type="scientific">Pseudonocardia oroxyli</name>
    <dbReference type="NCBI Taxonomy" id="366584"/>
    <lineage>
        <taxon>Bacteria</taxon>
        <taxon>Bacillati</taxon>
        <taxon>Actinomycetota</taxon>
        <taxon>Actinomycetes</taxon>
        <taxon>Pseudonocardiales</taxon>
        <taxon>Pseudonocardiaceae</taxon>
        <taxon>Pseudonocardia</taxon>
    </lineage>
</organism>
<accession>A0A1G7RF35</accession>
<feature type="compositionally biased region" description="Basic and acidic residues" evidence="1">
    <location>
        <begin position="443"/>
        <end position="455"/>
    </location>
</feature>
<evidence type="ECO:0000313" key="2">
    <source>
        <dbReference type="EMBL" id="SDG09436.1"/>
    </source>
</evidence>
<feature type="region of interest" description="Disordered" evidence="1">
    <location>
        <begin position="219"/>
        <end position="323"/>
    </location>
</feature>
<feature type="region of interest" description="Disordered" evidence="1">
    <location>
        <begin position="375"/>
        <end position="402"/>
    </location>
</feature>
<dbReference type="STRING" id="366584.SAMN05216377_1098"/>
<dbReference type="AlphaFoldDB" id="A0A1G7RF35"/>
<evidence type="ECO:0000256" key="1">
    <source>
        <dbReference type="SAM" id="MobiDB-lite"/>
    </source>
</evidence>
<feature type="region of interest" description="Disordered" evidence="1">
    <location>
        <begin position="172"/>
        <end position="205"/>
    </location>
</feature>
<proteinExistence type="predicted"/>
<feature type="compositionally biased region" description="Low complexity" evidence="1">
    <location>
        <begin position="392"/>
        <end position="402"/>
    </location>
</feature>
<dbReference type="EMBL" id="FNBE01000009">
    <property type="protein sequence ID" value="SDG09436.1"/>
    <property type="molecule type" value="Genomic_DNA"/>
</dbReference>
<reference evidence="2 3" key="1">
    <citation type="submission" date="2016-10" db="EMBL/GenBank/DDBJ databases">
        <authorList>
            <person name="de Groot N.N."/>
        </authorList>
    </citation>
    <scope>NUCLEOTIDE SEQUENCE [LARGE SCALE GENOMIC DNA]</scope>
    <source>
        <strain evidence="2 3">CGMCC 4.3143</strain>
    </source>
</reference>
<feature type="region of interest" description="Disordered" evidence="1">
    <location>
        <begin position="55"/>
        <end position="134"/>
    </location>
</feature>
<dbReference type="Pfam" id="PF13620">
    <property type="entry name" value="CarboxypepD_reg"/>
    <property type="match status" value="1"/>
</dbReference>
<feature type="compositionally biased region" description="Low complexity" evidence="1">
    <location>
        <begin position="239"/>
        <end position="257"/>
    </location>
</feature>
<dbReference type="RefSeq" id="WP_093084369.1">
    <property type="nucleotide sequence ID" value="NZ_FNBE01000009.1"/>
</dbReference>
<feature type="region of interest" description="Disordered" evidence="1">
    <location>
        <begin position="427"/>
        <end position="457"/>
    </location>
</feature>
<keyword evidence="2" id="KW-0645">Protease</keyword>